<dbReference type="Pfam" id="PF00550">
    <property type="entry name" value="PP-binding"/>
    <property type="match status" value="1"/>
</dbReference>
<dbReference type="NCBIfam" id="NF002151">
    <property type="entry name" value="PRK00982.1-5"/>
    <property type="match status" value="1"/>
</dbReference>
<dbReference type="AlphaFoldDB" id="A0A382EZ32"/>
<proteinExistence type="inferred from homology"/>
<dbReference type="GO" id="GO:0000035">
    <property type="term" value="F:acyl binding"/>
    <property type="evidence" value="ECO:0007669"/>
    <property type="project" value="TreeGrafter"/>
</dbReference>
<dbReference type="NCBIfam" id="TIGR00517">
    <property type="entry name" value="acyl_carrier"/>
    <property type="match status" value="1"/>
</dbReference>
<evidence type="ECO:0000313" key="4">
    <source>
        <dbReference type="EMBL" id="SVB55685.1"/>
    </source>
</evidence>
<evidence type="ECO:0000256" key="1">
    <source>
        <dbReference type="ARBA" id="ARBA00022450"/>
    </source>
</evidence>
<keyword evidence="1" id="KW-0596">Phosphopantetheine</keyword>
<dbReference type="EMBL" id="UINC01046987">
    <property type="protein sequence ID" value="SVB55685.1"/>
    <property type="molecule type" value="Genomic_DNA"/>
</dbReference>
<dbReference type="GO" id="GO:0016020">
    <property type="term" value="C:membrane"/>
    <property type="evidence" value="ECO:0007669"/>
    <property type="project" value="GOC"/>
</dbReference>
<dbReference type="Gene3D" id="1.10.1200.10">
    <property type="entry name" value="ACP-like"/>
    <property type="match status" value="1"/>
</dbReference>
<dbReference type="InterPro" id="IPR003231">
    <property type="entry name" value="ACP"/>
</dbReference>
<accession>A0A382EZ32</accession>
<organism evidence="4">
    <name type="scientific">marine metagenome</name>
    <dbReference type="NCBI Taxonomy" id="408172"/>
    <lineage>
        <taxon>unclassified sequences</taxon>
        <taxon>metagenomes</taxon>
        <taxon>ecological metagenomes</taxon>
    </lineage>
</organism>
<dbReference type="GO" id="GO:0005829">
    <property type="term" value="C:cytosol"/>
    <property type="evidence" value="ECO:0007669"/>
    <property type="project" value="TreeGrafter"/>
</dbReference>
<evidence type="ECO:0000259" key="3">
    <source>
        <dbReference type="PROSITE" id="PS50075"/>
    </source>
</evidence>
<dbReference type="NCBIfam" id="NF002150">
    <property type="entry name" value="PRK00982.1-4"/>
    <property type="match status" value="1"/>
</dbReference>
<evidence type="ECO:0000256" key="2">
    <source>
        <dbReference type="ARBA" id="ARBA00022553"/>
    </source>
</evidence>
<dbReference type="InterPro" id="IPR036736">
    <property type="entry name" value="ACP-like_sf"/>
</dbReference>
<name>A0A382EZ32_9ZZZZ</name>
<dbReference type="HAMAP" id="MF_01217">
    <property type="entry name" value="Acyl_carrier"/>
    <property type="match status" value="1"/>
</dbReference>
<sequence length="72" mass="8085">MKIKQVIANHLGLDESELKDEASFKDDLGTDSLTTVELIIELEEEFEIEIPDEDAETLFTVGDVVNYINNQG</sequence>
<dbReference type="PANTHER" id="PTHR20863:SF76">
    <property type="entry name" value="CARRIER DOMAIN-CONTAINING PROTEIN"/>
    <property type="match status" value="1"/>
</dbReference>
<dbReference type="GO" id="GO:0009245">
    <property type="term" value="P:lipid A biosynthetic process"/>
    <property type="evidence" value="ECO:0007669"/>
    <property type="project" value="TreeGrafter"/>
</dbReference>
<gene>
    <name evidence="4" type="ORF">METZ01_LOCUS208539</name>
</gene>
<keyword evidence="2" id="KW-0597">Phosphoprotein</keyword>
<dbReference type="PROSITE" id="PS50075">
    <property type="entry name" value="CARRIER"/>
    <property type="match status" value="1"/>
</dbReference>
<feature type="domain" description="Carrier" evidence="3">
    <location>
        <begin position="1"/>
        <end position="72"/>
    </location>
</feature>
<dbReference type="NCBIfam" id="NF002148">
    <property type="entry name" value="PRK00982.1-2"/>
    <property type="match status" value="1"/>
</dbReference>
<dbReference type="PANTHER" id="PTHR20863">
    <property type="entry name" value="ACYL CARRIER PROTEIN"/>
    <property type="match status" value="1"/>
</dbReference>
<dbReference type="InterPro" id="IPR009081">
    <property type="entry name" value="PP-bd_ACP"/>
</dbReference>
<dbReference type="SUPFAM" id="SSF47336">
    <property type="entry name" value="ACP-like"/>
    <property type="match status" value="1"/>
</dbReference>
<dbReference type="GO" id="GO:0000036">
    <property type="term" value="F:acyl carrier activity"/>
    <property type="evidence" value="ECO:0007669"/>
    <property type="project" value="TreeGrafter"/>
</dbReference>
<reference evidence="4" key="1">
    <citation type="submission" date="2018-05" db="EMBL/GenBank/DDBJ databases">
        <authorList>
            <person name="Lanie J.A."/>
            <person name="Ng W.-L."/>
            <person name="Kazmierczak K.M."/>
            <person name="Andrzejewski T.M."/>
            <person name="Davidsen T.M."/>
            <person name="Wayne K.J."/>
            <person name="Tettelin H."/>
            <person name="Glass J.I."/>
            <person name="Rusch D."/>
            <person name="Podicherti R."/>
            <person name="Tsui H.-C.T."/>
            <person name="Winkler M.E."/>
        </authorList>
    </citation>
    <scope>NUCLEOTIDE SEQUENCE</scope>
</reference>
<protein>
    <recommendedName>
        <fullName evidence="3">Carrier domain-containing protein</fullName>
    </recommendedName>
</protein>